<evidence type="ECO:0000313" key="1">
    <source>
        <dbReference type="EMBL" id="AXQ78103.1"/>
    </source>
</evidence>
<reference evidence="3 5" key="2">
    <citation type="submission" date="2018-08" db="EMBL/GenBank/DDBJ databases">
        <title>Draft genome of Streptococcus sp. nov. Z1.</title>
        <authorList>
            <person name="Tian Z."/>
        </authorList>
    </citation>
    <scope>NUCLEOTIDE SEQUENCE [LARGE SCALE GENOMIC DNA]</scope>
    <source>
        <strain evidence="3">Z1</strain>
        <strain evidence="5">Z1(2018)</strain>
    </source>
</reference>
<protein>
    <submittedName>
        <fullName evidence="3">Uncharacterized protein</fullName>
    </submittedName>
</protein>
<organism evidence="3 5">
    <name type="scientific">Streptococcus chenjunshii</name>
    <dbReference type="NCBI Taxonomy" id="2173853"/>
    <lineage>
        <taxon>Bacteria</taxon>
        <taxon>Bacillati</taxon>
        <taxon>Bacillota</taxon>
        <taxon>Bacilli</taxon>
        <taxon>Lactobacillales</taxon>
        <taxon>Streptococcaceae</taxon>
        <taxon>Streptococcus</taxon>
    </lineage>
</organism>
<gene>
    <name evidence="1" type="ORF">DDV21_002930</name>
    <name evidence="2" type="ORF">DDV22_04880</name>
    <name evidence="3" type="ORF">DDV23_05225</name>
</gene>
<dbReference type="Proteomes" id="UP000264056">
    <property type="component" value="Unassembled WGS sequence"/>
</dbReference>
<evidence type="ECO:0000313" key="3">
    <source>
        <dbReference type="EMBL" id="RFU53262.1"/>
    </source>
</evidence>
<dbReference type="EMBL" id="QVQZ01000009">
    <property type="protein sequence ID" value="RFU53262.1"/>
    <property type="molecule type" value="Genomic_DNA"/>
</dbReference>
<dbReference type="Proteomes" id="UP000246115">
    <property type="component" value="Chromosome"/>
</dbReference>
<proteinExistence type="predicted"/>
<sequence>MTHIAADFIFFTRILGRVQFTKIQRPLKTQKENRRLTTESLKTQGKSIFFPQRLGRVQFHQDTKAVKSSQQK</sequence>
<evidence type="ECO:0000313" key="6">
    <source>
        <dbReference type="Proteomes" id="UP000264056"/>
    </source>
</evidence>
<keyword evidence="6" id="KW-1185">Reference proteome</keyword>
<dbReference type="EMBL" id="QVQY01000009">
    <property type="protein sequence ID" value="RFU51198.1"/>
    <property type="molecule type" value="Genomic_DNA"/>
</dbReference>
<evidence type="ECO:0000313" key="4">
    <source>
        <dbReference type="Proteomes" id="UP000246115"/>
    </source>
</evidence>
<accession>A0A346NAQ8</accession>
<evidence type="ECO:0000313" key="2">
    <source>
        <dbReference type="EMBL" id="RFU51198.1"/>
    </source>
</evidence>
<name>A0A372KLU9_9STRE</name>
<evidence type="ECO:0000313" key="5">
    <source>
        <dbReference type="Proteomes" id="UP000262901"/>
    </source>
</evidence>
<dbReference type="KEGG" id="schj:DDV21_002930"/>
<reference evidence="2 6" key="1">
    <citation type="submission" date="2018-08" db="EMBL/GenBank/DDBJ databases">
        <title>Draft genome of Streptococcus sp .nov. Z2.</title>
        <authorList>
            <person name="Tian Z."/>
        </authorList>
    </citation>
    <scope>NUCLEOTIDE SEQUENCE [LARGE SCALE GENOMIC DNA]</scope>
    <source>
        <strain evidence="2 6">Z2</strain>
    </source>
</reference>
<dbReference type="Proteomes" id="UP000262901">
    <property type="component" value="Unassembled WGS sequence"/>
</dbReference>
<reference evidence="1" key="4">
    <citation type="journal article" date="2019" name="Int. J. Syst. Evol. Microbiol.">
        <title>Streptococcus chenjunshii sp. nov. isolated from feces of Tibetan antelopes.</title>
        <authorList>
            <person name="Tian Z."/>
            <person name="Lu S."/>
            <person name="Jin D."/>
            <person name="Yang J."/>
            <person name="Pu J."/>
            <person name="Lai X.H."/>
            <person name="Bai X.N."/>
            <person name="Wu X.M."/>
            <person name="Li J."/>
            <person name="Wang S."/>
            <person name="Xu J."/>
        </authorList>
    </citation>
    <scope>NUCLEOTIDE SEQUENCE</scope>
    <source>
        <strain evidence="1">Z15</strain>
    </source>
</reference>
<accession>A0A372KLU9</accession>
<reference evidence="4" key="3">
    <citation type="submission" date="2018-08" db="EMBL/GenBank/DDBJ databases">
        <title>Streptococcus chenjunshii sp. nov., isolated from stools sample of the Tibetan antelope in the Qinghai-Tibet plateau, China.</title>
        <authorList>
            <person name="Tian Z."/>
        </authorList>
    </citation>
    <scope>NUCLEOTIDE SEQUENCE [LARGE SCALE GENOMIC DNA]</scope>
    <source>
        <strain evidence="4">Z15</strain>
    </source>
</reference>
<dbReference type="AlphaFoldDB" id="A0A372KLU9"/>
<dbReference type="EMBL" id="CP031733">
    <property type="protein sequence ID" value="AXQ78103.1"/>
    <property type="molecule type" value="Genomic_DNA"/>
</dbReference>